<keyword evidence="2" id="KW-1133">Transmembrane helix</keyword>
<dbReference type="SMART" id="SM00278">
    <property type="entry name" value="HhH1"/>
    <property type="match status" value="2"/>
</dbReference>
<dbReference type="InterPro" id="IPR003583">
    <property type="entry name" value="Hlx-hairpin-Hlx_DNA-bd_motif"/>
</dbReference>
<feature type="compositionally biased region" description="Basic and acidic residues" evidence="1">
    <location>
        <begin position="96"/>
        <end position="110"/>
    </location>
</feature>
<evidence type="ECO:0000259" key="3">
    <source>
        <dbReference type="SMART" id="SM00278"/>
    </source>
</evidence>
<dbReference type="Proteomes" id="UP001165366">
    <property type="component" value="Unassembled WGS sequence"/>
</dbReference>
<dbReference type="EMBL" id="JAKLWS010000007">
    <property type="protein sequence ID" value="MCG2588410.1"/>
    <property type="molecule type" value="Genomic_DNA"/>
</dbReference>
<evidence type="ECO:0000256" key="1">
    <source>
        <dbReference type="SAM" id="MobiDB-lite"/>
    </source>
</evidence>
<proteinExistence type="predicted"/>
<dbReference type="InterPro" id="IPR004509">
    <property type="entry name" value="Competence_ComEA_HhH"/>
</dbReference>
<feature type="compositionally biased region" description="Polar residues" evidence="1">
    <location>
        <begin position="83"/>
        <end position="94"/>
    </location>
</feature>
<dbReference type="SUPFAM" id="SSF47781">
    <property type="entry name" value="RuvA domain 2-like"/>
    <property type="match status" value="1"/>
</dbReference>
<accession>A0ABS9KC56</accession>
<dbReference type="InterPro" id="IPR051675">
    <property type="entry name" value="Endo/Exo/Phosphatase_dom_1"/>
</dbReference>
<gene>
    <name evidence="4" type="ORF">L6773_07540</name>
</gene>
<feature type="domain" description="Helix-hairpin-helix DNA-binding motif class 1" evidence="3">
    <location>
        <begin position="152"/>
        <end position="171"/>
    </location>
</feature>
<dbReference type="Pfam" id="PF12836">
    <property type="entry name" value="HHH_3"/>
    <property type="match status" value="1"/>
</dbReference>
<dbReference type="NCBIfam" id="TIGR00426">
    <property type="entry name" value="competence protein ComEA helix-hairpin-helix repeat region"/>
    <property type="match status" value="1"/>
</dbReference>
<dbReference type="Gene3D" id="1.10.150.320">
    <property type="entry name" value="Photosystem II 12 kDa extrinsic protein"/>
    <property type="match status" value="1"/>
</dbReference>
<evidence type="ECO:0000256" key="2">
    <source>
        <dbReference type="SAM" id="Phobius"/>
    </source>
</evidence>
<feature type="region of interest" description="Disordered" evidence="1">
    <location>
        <begin position="82"/>
        <end position="110"/>
    </location>
</feature>
<dbReference type="PANTHER" id="PTHR21180:SF32">
    <property type="entry name" value="ENDONUCLEASE_EXONUCLEASE_PHOSPHATASE FAMILY DOMAIN-CONTAINING PROTEIN 1"/>
    <property type="match status" value="1"/>
</dbReference>
<name>A0ABS9KC56_9BACT</name>
<evidence type="ECO:0000313" key="5">
    <source>
        <dbReference type="Proteomes" id="UP001165366"/>
    </source>
</evidence>
<keyword evidence="5" id="KW-1185">Reference proteome</keyword>
<reference evidence="4" key="1">
    <citation type="submission" date="2022-01" db="EMBL/GenBank/DDBJ databases">
        <authorList>
            <person name="Wang Y."/>
        </authorList>
    </citation>
    <scope>NUCLEOTIDE SEQUENCE</scope>
    <source>
        <strain evidence="4">WB101</strain>
    </source>
</reference>
<feature type="domain" description="Helix-hairpin-helix DNA-binding motif class 1" evidence="3">
    <location>
        <begin position="122"/>
        <end position="141"/>
    </location>
</feature>
<reference evidence="4" key="2">
    <citation type="submission" date="2024-05" db="EMBL/GenBank/DDBJ databases">
        <title>Rhodohalobacter halophilus gen. nov., sp. nov., a moderately halophilic member of the family Balneolaceae.</title>
        <authorList>
            <person name="Xia J."/>
        </authorList>
    </citation>
    <scope>NUCLEOTIDE SEQUENCE</scope>
    <source>
        <strain evidence="4">WB101</strain>
    </source>
</reference>
<keyword evidence="2" id="KW-0812">Transmembrane</keyword>
<comment type="caution">
    <text evidence="4">The sequence shown here is derived from an EMBL/GenBank/DDBJ whole genome shotgun (WGS) entry which is preliminary data.</text>
</comment>
<keyword evidence="2" id="KW-0472">Membrane</keyword>
<dbReference type="InterPro" id="IPR010994">
    <property type="entry name" value="RuvA_2-like"/>
</dbReference>
<evidence type="ECO:0000313" key="4">
    <source>
        <dbReference type="EMBL" id="MCG2588410.1"/>
    </source>
</evidence>
<dbReference type="RefSeq" id="WP_237853252.1">
    <property type="nucleotide sequence ID" value="NZ_JAKLWS010000007.1"/>
</dbReference>
<dbReference type="PANTHER" id="PTHR21180">
    <property type="entry name" value="ENDONUCLEASE/EXONUCLEASE/PHOSPHATASE FAMILY DOMAIN-CONTAINING PROTEIN 1"/>
    <property type="match status" value="1"/>
</dbReference>
<organism evidence="4 5">
    <name type="scientific">Rhodohalobacter sulfatireducens</name>
    <dbReference type="NCBI Taxonomy" id="2911366"/>
    <lineage>
        <taxon>Bacteria</taxon>
        <taxon>Pseudomonadati</taxon>
        <taxon>Balneolota</taxon>
        <taxon>Balneolia</taxon>
        <taxon>Balneolales</taxon>
        <taxon>Balneolaceae</taxon>
        <taxon>Rhodohalobacter</taxon>
    </lineage>
</organism>
<protein>
    <submittedName>
        <fullName evidence="4">Helix-hairpin-helix domain-containing protein</fullName>
    </submittedName>
</protein>
<feature type="transmembrane region" description="Helical" evidence="2">
    <location>
        <begin position="20"/>
        <end position="38"/>
    </location>
</feature>
<sequence length="175" mass="20245">MKRRLFFLIEKLEIKRSERIAISILFILMVILSGIVTFNEPNANYSEEKYAELEKVFKEKSEQIKQEEQVILARYMPERDVPVSNSLSADNSTKPKLPDTTDSEERRPEADKVININTANKELLQELPGVGPAYSERIINWREENGPYTTKDQLLEIKGIGDKRLARIKPLITLR</sequence>